<dbReference type="PANTHER" id="PTHR14003:SF23">
    <property type="entry name" value="ZINC FINGER PROTEIN 143"/>
    <property type="match status" value="1"/>
</dbReference>
<dbReference type="PROSITE" id="PS00028">
    <property type="entry name" value="ZINC_FINGER_C2H2_1"/>
    <property type="match status" value="6"/>
</dbReference>
<dbReference type="Gene3D" id="3.30.160.60">
    <property type="entry name" value="Classic Zinc Finger"/>
    <property type="match status" value="7"/>
</dbReference>
<keyword evidence="7" id="KW-0238">DNA-binding</keyword>
<feature type="domain" description="C2H2-type" evidence="12">
    <location>
        <begin position="242"/>
        <end position="269"/>
    </location>
</feature>
<feature type="domain" description="C2H2-type" evidence="12">
    <location>
        <begin position="214"/>
        <end position="241"/>
    </location>
</feature>
<dbReference type="FunFam" id="3.30.160.60:FF:000557">
    <property type="entry name" value="zinc finger and SCAN domain-containing protein 29"/>
    <property type="match status" value="2"/>
</dbReference>
<dbReference type="PROSITE" id="PS50157">
    <property type="entry name" value="ZINC_FINGER_C2H2_2"/>
    <property type="match status" value="7"/>
</dbReference>
<evidence type="ECO:0000256" key="5">
    <source>
        <dbReference type="ARBA" id="ARBA00022833"/>
    </source>
</evidence>
<evidence type="ECO:0000256" key="6">
    <source>
        <dbReference type="ARBA" id="ARBA00023015"/>
    </source>
</evidence>
<evidence type="ECO:0000256" key="1">
    <source>
        <dbReference type="ARBA" id="ARBA00004123"/>
    </source>
</evidence>
<evidence type="ECO:0000313" key="13">
    <source>
        <dbReference type="EMBL" id="JAI60219.1"/>
    </source>
</evidence>
<dbReference type="GO" id="GO:0031519">
    <property type="term" value="C:PcG protein complex"/>
    <property type="evidence" value="ECO:0007669"/>
    <property type="project" value="TreeGrafter"/>
</dbReference>
<feature type="domain" description="C2H2-type" evidence="12">
    <location>
        <begin position="102"/>
        <end position="129"/>
    </location>
</feature>
<name>A0A0P4WFZ4_SCYOL</name>
<dbReference type="GO" id="GO:0008270">
    <property type="term" value="F:zinc ion binding"/>
    <property type="evidence" value="ECO:0007669"/>
    <property type="project" value="UniProtKB-KW"/>
</dbReference>
<evidence type="ECO:0000256" key="2">
    <source>
        <dbReference type="ARBA" id="ARBA00022723"/>
    </source>
</evidence>
<keyword evidence="6" id="KW-0805">Transcription regulation</keyword>
<reference evidence="13" key="1">
    <citation type="submission" date="2015-09" db="EMBL/GenBank/DDBJ databases">
        <title>Scylla olivacea transcriptome.</title>
        <authorList>
            <person name="Ikhwanuddin M."/>
        </authorList>
    </citation>
    <scope>NUCLEOTIDE SEQUENCE</scope>
</reference>
<dbReference type="FunFam" id="3.30.160.60:FF:000100">
    <property type="entry name" value="Zinc finger 45-like"/>
    <property type="match status" value="1"/>
</dbReference>
<feature type="domain" description="C2H2-type" evidence="12">
    <location>
        <begin position="158"/>
        <end position="185"/>
    </location>
</feature>
<proteinExistence type="predicted"/>
<sequence>MDHLAPSSGVNWYTSYNAFGELLAAAPQLPPVELGGVDVGRPYNPQEHVHYPTQVEGLHYGQEVSHPSVVAAEEEHLFQEKTLSPAQSKIFSQMRMPVGEKIACNECGATFACGANLRNHMRIHTGERPFVCEECGASFTQRSNMRSHKRVHTGERPYMCGICGQTFARSSHLPGHMRTHTGEKPFSCPQCGRSFATNQIMKNHMRTHTGERPFVCDVCDATFAQSSCLATHKKIHTGERNFKCGKCGKAFISRSGLQTHERVHTGEKPYNCERCDKSFRTSSYLSKHRQKYCGNESFVKINRQSEPGKMKKSSASSHRLSKCKKSLKPMSSPPSKRTRVKRTQRPKRNRSSSCKSVPKPEWCRLLEKDLTVTEKSNQNTESCHDEKNSGDSEVLQIGLSTETDLAAYNQEETRNSECEPSSNWEQALDRPLENNLVGQEDLDIKEECILPEEKPCVHETTTVSPQKRLTVDCEVAQVPSLLGENFGDEAEPLKQTFKDSQSQVLQPQDEGTGAHHLIENYFKEMSSASFPEGAYEEEMSSPAVLDVQEVCEDLPQLSGIATASDVAQQTYSMKDDSALWYSRSYM</sequence>
<dbReference type="InterPro" id="IPR036236">
    <property type="entry name" value="Znf_C2H2_sf"/>
</dbReference>
<dbReference type="GO" id="GO:0000981">
    <property type="term" value="F:DNA-binding transcription factor activity, RNA polymerase II-specific"/>
    <property type="evidence" value="ECO:0007669"/>
    <property type="project" value="TreeGrafter"/>
</dbReference>
<evidence type="ECO:0000259" key="12">
    <source>
        <dbReference type="PROSITE" id="PS50157"/>
    </source>
</evidence>
<keyword evidence="8" id="KW-0804">Transcription</keyword>
<dbReference type="Pfam" id="PF13912">
    <property type="entry name" value="zf-C2H2_6"/>
    <property type="match status" value="1"/>
</dbReference>
<dbReference type="GO" id="GO:0005667">
    <property type="term" value="C:transcription regulator complex"/>
    <property type="evidence" value="ECO:0007669"/>
    <property type="project" value="TreeGrafter"/>
</dbReference>
<dbReference type="SUPFAM" id="SSF57667">
    <property type="entry name" value="beta-beta-alpha zinc fingers"/>
    <property type="match status" value="4"/>
</dbReference>
<dbReference type="FunFam" id="3.30.160.60:FF:000087">
    <property type="entry name" value="Zinc finger protein 354B"/>
    <property type="match status" value="1"/>
</dbReference>
<dbReference type="Pfam" id="PF13894">
    <property type="entry name" value="zf-C2H2_4"/>
    <property type="match status" value="1"/>
</dbReference>
<keyword evidence="3" id="KW-0677">Repeat</keyword>
<keyword evidence="4 10" id="KW-0863">Zinc-finger</keyword>
<evidence type="ECO:0000256" key="7">
    <source>
        <dbReference type="ARBA" id="ARBA00023125"/>
    </source>
</evidence>
<keyword evidence="5" id="KW-0862">Zinc</keyword>
<keyword evidence="2" id="KW-0479">Metal-binding</keyword>
<feature type="domain" description="C2H2-type" evidence="12">
    <location>
        <begin position="130"/>
        <end position="157"/>
    </location>
</feature>
<feature type="compositionally biased region" description="Basic residues" evidence="11">
    <location>
        <begin position="336"/>
        <end position="350"/>
    </location>
</feature>
<dbReference type="EMBL" id="GDRN01091787">
    <property type="protein sequence ID" value="JAI60219.1"/>
    <property type="molecule type" value="Transcribed_RNA"/>
</dbReference>
<dbReference type="InterPro" id="IPR013087">
    <property type="entry name" value="Znf_C2H2_type"/>
</dbReference>
<dbReference type="SMART" id="SM00355">
    <property type="entry name" value="ZnF_C2H2"/>
    <property type="match status" value="7"/>
</dbReference>
<dbReference type="FunFam" id="3.30.160.60:FF:000417">
    <property type="entry name" value="Zinc finger protein"/>
    <property type="match status" value="1"/>
</dbReference>
<evidence type="ECO:0000256" key="11">
    <source>
        <dbReference type="SAM" id="MobiDB-lite"/>
    </source>
</evidence>
<evidence type="ECO:0000256" key="4">
    <source>
        <dbReference type="ARBA" id="ARBA00022771"/>
    </source>
</evidence>
<accession>A0A0P4WFZ4</accession>
<organism evidence="13">
    <name type="scientific">Scylla olivacea</name>
    <name type="common">Orange mud crab</name>
    <name type="synonym">Cancer olivacea</name>
    <dbReference type="NCBI Taxonomy" id="85551"/>
    <lineage>
        <taxon>Eukaryota</taxon>
        <taxon>Metazoa</taxon>
        <taxon>Ecdysozoa</taxon>
        <taxon>Arthropoda</taxon>
        <taxon>Crustacea</taxon>
        <taxon>Multicrustacea</taxon>
        <taxon>Malacostraca</taxon>
        <taxon>Eumalacostraca</taxon>
        <taxon>Eucarida</taxon>
        <taxon>Decapoda</taxon>
        <taxon>Pleocyemata</taxon>
        <taxon>Brachyura</taxon>
        <taxon>Eubrachyura</taxon>
        <taxon>Portunoidea</taxon>
        <taxon>Portunidae</taxon>
        <taxon>Portuninae</taxon>
        <taxon>Scylla</taxon>
    </lineage>
</organism>
<protein>
    <recommendedName>
        <fullName evidence="12">C2H2-type domain-containing protein</fullName>
    </recommendedName>
</protein>
<dbReference type="Pfam" id="PF00096">
    <property type="entry name" value="zf-C2H2"/>
    <property type="match status" value="5"/>
</dbReference>
<dbReference type="FunFam" id="3.30.160.60:FF:001465">
    <property type="entry name" value="Zinc finger protein 560"/>
    <property type="match status" value="1"/>
</dbReference>
<dbReference type="FunFam" id="3.30.160.60:FF:001270">
    <property type="entry name" value="zinc finger protein 583 isoform X1"/>
    <property type="match status" value="1"/>
</dbReference>
<dbReference type="PANTHER" id="PTHR14003">
    <property type="entry name" value="TRANSCRIPTIONAL REPRESSOR PROTEIN YY"/>
    <property type="match status" value="1"/>
</dbReference>
<dbReference type="AlphaFoldDB" id="A0A0P4WFZ4"/>
<evidence type="ECO:0000256" key="10">
    <source>
        <dbReference type="PROSITE-ProRule" id="PRU00042"/>
    </source>
</evidence>
<dbReference type="GO" id="GO:0000122">
    <property type="term" value="P:negative regulation of transcription by RNA polymerase II"/>
    <property type="evidence" value="ECO:0007669"/>
    <property type="project" value="UniProtKB-ARBA"/>
</dbReference>
<comment type="subcellular location">
    <subcellularLocation>
        <location evidence="1">Nucleus</location>
    </subcellularLocation>
</comment>
<dbReference type="GO" id="GO:0000785">
    <property type="term" value="C:chromatin"/>
    <property type="evidence" value="ECO:0007669"/>
    <property type="project" value="TreeGrafter"/>
</dbReference>
<feature type="region of interest" description="Disordered" evidence="11">
    <location>
        <begin position="303"/>
        <end position="357"/>
    </location>
</feature>
<dbReference type="GO" id="GO:0000978">
    <property type="term" value="F:RNA polymerase II cis-regulatory region sequence-specific DNA binding"/>
    <property type="evidence" value="ECO:0007669"/>
    <property type="project" value="TreeGrafter"/>
</dbReference>
<feature type="domain" description="C2H2-type" evidence="12">
    <location>
        <begin position="270"/>
        <end position="297"/>
    </location>
</feature>
<keyword evidence="9" id="KW-0539">Nucleus</keyword>
<evidence type="ECO:0000256" key="9">
    <source>
        <dbReference type="ARBA" id="ARBA00023242"/>
    </source>
</evidence>
<evidence type="ECO:0000256" key="8">
    <source>
        <dbReference type="ARBA" id="ARBA00023163"/>
    </source>
</evidence>
<evidence type="ECO:0000256" key="3">
    <source>
        <dbReference type="ARBA" id="ARBA00022737"/>
    </source>
</evidence>
<feature type="domain" description="C2H2-type" evidence="12">
    <location>
        <begin position="186"/>
        <end position="213"/>
    </location>
</feature>